<dbReference type="Proteomes" id="UP000274429">
    <property type="component" value="Unassembled WGS sequence"/>
</dbReference>
<reference evidence="3" key="1">
    <citation type="submission" date="2017-02" db="UniProtKB">
        <authorList>
            <consortium name="WormBaseParasite"/>
        </authorList>
    </citation>
    <scope>IDENTIFICATION</scope>
</reference>
<evidence type="ECO:0000313" key="1">
    <source>
        <dbReference type="EMBL" id="VDM21283.1"/>
    </source>
</evidence>
<evidence type="ECO:0000313" key="3">
    <source>
        <dbReference type="WBParaSite" id="TTAC_0000284801-mRNA-1"/>
    </source>
</evidence>
<protein>
    <submittedName>
        <fullName evidence="1 3">Uncharacterized protein</fullName>
    </submittedName>
</protein>
<keyword evidence="2" id="KW-1185">Reference proteome</keyword>
<gene>
    <name evidence="1" type="ORF">TTAC_LOCUS2833</name>
</gene>
<sequence length="55" mass="6327">MCVQWTGICEKGKLHFNTNSGQVGRRCQKRIKTIKLPSNHQCFTTKGLKNMSIYL</sequence>
<dbReference type="WBParaSite" id="TTAC_0000284801-mRNA-1">
    <property type="protein sequence ID" value="TTAC_0000284801-mRNA-1"/>
    <property type="gene ID" value="TTAC_0000284801"/>
</dbReference>
<dbReference type="EMBL" id="UYWX01001566">
    <property type="protein sequence ID" value="VDM21283.1"/>
    <property type="molecule type" value="Genomic_DNA"/>
</dbReference>
<reference evidence="1 2" key="2">
    <citation type="submission" date="2018-11" db="EMBL/GenBank/DDBJ databases">
        <authorList>
            <consortium name="Pathogen Informatics"/>
        </authorList>
    </citation>
    <scope>NUCLEOTIDE SEQUENCE [LARGE SCALE GENOMIC DNA]</scope>
</reference>
<name>A0A0R3WQ08_HYDTA</name>
<dbReference type="AlphaFoldDB" id="A0A0R3WQ08"/>
<evidence type="ECO:0000313" key="2">
    <source>
        <dbReference type="Proteomes" id="UP000274429"/>
    </source>
</evidence>
<accession>A0A0R3WQ08</accession>
<proteinExistence type="predicted"/>
<organism evidence="3">
    <name type="scientific">Hydatigena taeniaeformis</name>
    <name type="common">Feline tapeworm</name>
    <name type="synonym">Taenia taeniaeformis</name>
    <dbReference type="NCBI Taxonomy" id="6205"/>
    <lineage>
        <taxon>Eukaryota</taxon>
        <taxon>Metazoa</taxon>
        <taxon>Spiralia</taxon>
        <taxon>Lophotrochozoa</taxon>
        <taxon>Platyhelminthes</taxon>
        <taxon>Cestoda</taxon>
        <taxon>Eucestoda</taxon>
        <taxon>Cyclophyllidea</taxon>
        <taxon>Taeniidae</taxon>
        <taxon>Hydatigera</taxon>
    </lineage>
</organism>